<name>A0A9Q1H641_HOLLE</name>
<proteinExistence type="predicted"/>
<gene>
    <name evidence="1" type="ORF">HOLleu_24187</name>
</gene>
<dbReference type="EMBL" id="JAIZAY010000011">
    <property type="protein sequence ID" value="KAJ8033825.1"/>
    <property type="molecule type" value="Genomic_DNA"/>
</dbReference>
<reference evidence="1" key="1">
    <citation type="submission" date="2021-10" db="EMBL/GenBank/DDBJ databases">
        <title>Tropical sea cucumber genome reveals ecological adaptation and Cuvierian tubules defense mechanism.</title>
        <authorList>
            <person name="Chen T."/>
        </authorList>
    </citation>
    <scope>NUCLEOTIDE SEQUENCE</scope>
    <source>
        <strain evidence="1">Nanhai2018</strain>
        <tissue evidence="1">Muscle</tissue>
    </source>
</reference>
<dbReference type="Proteomes" id="UP001152320">
    <property type="component" value="Chromosome 11"/>
</dbReference>
<accession>A0A9Q1H641</accession>
<comment type="caution">
    <text evidence="1">The sequence shown here is derived from an EMBL/GenBank/DDBJ whole genome shotgun (WGS) entry which is preliminary data.</text>
</comment>
<sequence length="98" mass="11172">MAKLVSIEMRLKKNEINAKLSDEPVKEMEDKGFPRKLANEEIMNYKGPVHYISHHQVIRPEKRSTSVGIVFNSSAAFNGHGLNQYWKKGLNLNYLSGV</sequence>
<evidence type="ECO:0000313" key="2">
    <source>
        <dbReference type="Proteomes" id="UP001152320"/>
    </source>
</evidence>
<organism evidence="1 2">
    <name type="scientific">Holothuria leucospilota</name>
    <name type="common">Black long sea cucumber</name>
    <name type="synonym">Mertensiothuria leucospilota</name>
    <dbReference type="NCBI Taxonomy" id="206669"/>
    <lineage>
        <taxon>Eukaryota</taxon>
        <taxon>Metazoa</taxon>
        <taxon>Echinodermata</taxon>
        <taxon>Eleutherozoa</taxon>
        <taxon>Echinozoa</taxon>
        <taxon>Holothuroidea</taxon>
        <taxon>Aspidochirotacea</taxon>
        <taxon>Aspidochirotida</taxon>
        <taxon>Holothuriidae</taxon>
        <taxon>Holothuria</taxon>
    </lineage>
</organism>
<evidence type="ECO:0000313" key="1">
    <source>
        <dbReference type="EMBL" id="KAJ8033825.1"/>
    </source>
</evidence>
<keyword evidence="2" id="KW-1185">Reference proteome</keyword>
<protein>
    <submittedName>
        <fullName evidence="1">Uncharacterized protein</fullName>
    </submittedName>
</protein>
<dbReference type="AlphaFoldDB" id="A0A9Q1H641"/>
<dbReference type="OrthoDB" id="8065733at2759"/>